<evidence type="ECO:0000313" key="2">
    <source>
        <dbReference type="Proteomes" id="UP001176940"/>
    </source>
</evidence>
<organism evidence="1 2">
    <name type="scientific">Ranitomeya imitator</name>
    <name type="common">mimic poison frog</name>
    <dbReference type="NCBI Taxonomy" id="111125"/>
    <lineage>
        <taxon>Eukaryota</taxon>
        <taxon>Metazoa</taxon>
        <taxon>Chordata</taxon>
        <taxon>Craniata</taxon>
        <taxon>Vertebrata</taxon>
        <taxon>Euteleostomi</taxon>
        <taxon>Amphibia</taxon>
        <taxon>Batrachia</taxon>
        <taxon>Anura</taxon>
        <taxon>Neobatrachia</taxon>
        <taxon>Hyloidea</taxon>
        <taxon>Dendrobatidae</taxon>
        <taxon>Dendrobatinae</taxon>
        <taxon>Ranitomeya</taxon>
    </lineage>
</organism>
<dbReference type="EMBL" id="CAUEEQ010064973">
    <property type="protein sequence ID" value="CAJ0965045.1"/>
    <property type="molecule type" value="Genomic_DNA"/>
</dbReference>
<dbReference type="Proteomes" id="UP001176940">
    <property type="component" value="Unassembled WGS sequence"/>
</dbReference>
<comment type="caution">
    <text evidence="1">The sequence shown here is derived from an EMBL/GenBank/DDBJ whole genome shotgun (WGS) entry which is preliminary data.</text>
</comment>
<keyword evidence="2" id="KW-1185">Reference proteome</keyword>
<name>A0ABN9ML99_9NEOB</name>
<sequence>MYDVPIKLKFYVWTEECATFLSFEFAISKHKSTIRCKNLLLPIPSHFIEKGHNVSQLKFQIIEQITPPRRGGDRVSILKYREAYWIHELNTLHPRGLNRDCELLSFI</sequence>
<protein>
    <recommendedName>
        <fullName evidence="3">Maturase K</fullName>
    </recommendedName>
</protein>
<accession>A0ABN9ML99</accession>
<proteinExistence type="predicted"/>
<reference evidence="1" key="1">
    <citation type="submission" date="2023-07" db="EMBL/GenBank/DDBJ databases">
        <authorList>
            <person name="Stuckert A."/>
        </authorList>
    </citation>
    <scope>NUCLEOTIDE SEQUENCE</scope>
</reference>
<gene>
    <name evidence="1" type="ORF">RIMI_LOCUS19905496</name>
</gene>
<evidence type="ECO:0000313" key="1">
    <source>
        <dbReference type="EMBL" id="CAJ0965045.1"/>
    </source>
</evidence>
<evidence type="ECO:0008006" key="3">
    <source>
        <dbReference type="Google" id="ProtNLM"/>
    </source>
</evidence>